<reference evidence="1" key="1">
    <citation type="submission" date="2021-05" db="EMBL/GenBank/DDBJ databases">
        <authorList>
            <person name="Alioto T."/>
            <person name="Alioto T."/>
            <person name="Gomez Garrido J."/>
        </authorList>
    </citation>
    <scope>NUCLEOTIDE SEQUENCE</scope>
</reference>
<dbReference type="AlphaFoldDB" id="A0A8D8BWH6"/>
<evidence type="ECO:0000313" key="1">
    <source>
        <dbReference type="EMBL" id="CAG6482585.1"/>
    </source>
</evidence>
<sequence length="106" mass="12101">MLASMVVNLTHLTLVINQESLHGNRETVGGYGISWACRQHDTSSIGRVWCVCGVSSRMVQYGRRKSQNLPSTEPSIKGQRHHRKARMRLVLKLFIPTVKPWIYVNK</sequence>
<protein>
    <submittedName>
        <fullName evidence="1">(northern house mosquito) hypothetical protein</fullName>
    </submittedName>
</protein>
<name>A0A8D8BWH6_CULPI</name>
<dbReference type="EMBL" id="HBUE01093765">
    <property type="protein sequence ID" value="CAG6482585.1"/>
    <property type="molecule type" value="Transcribed_RNA"/>
</dbReference>
<accession>A0A8D8BWH6</accession>
<organism evidence="1">
    <name type="scientific">Culex pipiens</name>
    <name type="common">House mosquito</name>
    <dbReference type="NCBI Taxonomy" id="7175"/>
    <lineage>
        <taxon>Eukaryota</taxon>
        <taxon>Metazoa</taxon>
        <taxon>Ecdysozoa</taxon>
        <taxon>Arthropoda</taxon>
        <taxon>Hexapoda</taxon>
        <taxon>Insecta</taxon>
        <taxon>Pterygota</taxon>
        <taxon>Neoptera</taxon>
        <taxon>Endopterygota</taxon>
        <taxon>Diptera</taxon>
        <taxon>Nematocera</taxon>
        <taxon>Culicoidea</taxon>
        <taxon>Culicidae</taxon>
        <taxon>Culicinae</taxon>
        <taxon>Culicini</taxon>
        <taxon>Culex</taxon>
        <taxon>Culex</taxon>
    </lineage>
</organism>
<proteinExistence type="predicted"/>